<gene>
    <name evidence="11" type="ORF">ECRASSUSDP1_LOCUS24759</name>
</gene>
<keyword evidence="3" id="KW-0699">rRNA-binding</keyword>
<dbReference type="InterPro" id="IPR006519">
    <property type="entry name" value="Ribosomal_uL11_bac-typ"/>
</dbReference>
<dbReference type="EMBL" id="CAMPGE010025515">
    <property type="protein sequence ID" value="CAI2383263.1"/>
    <property type="molecule type" value="Genomic_DNA"/>
</dbReference>
<dbReference type="Gene3D" id="1.10.10.250">
    <property type="entry name" value="Ribosomal protein L11, C-terminal domain"/>
    <property type="match status" value="1"/>
</dbReference>
<dbReference type="Pfam" id="PF03946">
    <property type="entry name" value="Ribosomal_L11_N"/>
    <property type="match status" value="1"/>
</dbReference>
<keyword evidence="2" id="KW-0488">Methylation</keyword>
<dbReference type="Proteomes" id="UP001295684">
    <property type="component" value="Unassembled WGS sequence"/>
</dbReference>
<dbReference type="InterPro" id="IPR000911">
    <property type="entry name" value="Ribosomal_uL11"/>
</dbReference>
<dbReference type="GO" id="GO:0070180">
    <property type="term" value="F:large ribosomal subunit rRNA binding"/>
    <property type="evidence" value="ECO:0007669"/>
    <property type="project" value="TreeGrafter"/>
</dbReference>
<evidence type="ECO:0000256" key="8">
    <source>
        <dbReference type="RuleBase" id="RU003978"/>
    </source>
</evidence>
<evidence type="ECO:0000313" key="12">
    <source>
        <dbReference type="Proteomes" id="UP001295684"/>
    </source>
</evidence>
<dbReference type="GO" id="GO:0003735">
    <property type="term" value="F:structural constituent of ribosome"/>
    <property type="evidence" value="ECO:0007669"/>
    <property type="project" value="InterPro"/>
</dbReference>
<dbReference type="PROSITE" id="PS00359">
    <property type="entry name" value="RIBOSOMAL_L11"/>
    <property type="match status" value="1"/>
</dbReference>
<dbReference type="InterPro" id="IPR020785">
    <property type="entry name" value="Ribosomal_uL11_CS"/>
</dbReference>
<comment type="caution">
    <text evidence="11">The sequence shown here is derived from an EMBL/GenBank/DDBJ whole genome shotgun (WGS) entry which is preliminary data.</text>
</comment>
<name>A0AAD1Y147_EUPCR</name>
<keyword evidence="12" id="KW-1185">Reference proteome</keyword>
<dbReference type="InterPro" id="IPR020783">
    <property type="entry name" value="Ribosomal_uL11_C"/>
</dbReference>
<dbReference type="SUPFAM" id="SSF54747">
    <property type="entry name" value="Ribosomal L11/L12e N-terminal domain"/>
    <property type="match status" value="1"/>
</dbReference>
<keyword evidence="4" id="KW-0694">RNA-binding</keyword>
<evidence type="ECO:0000256" key="6">
    <source>
        <dbReference type="ARBA" id="ARBA00023274"/>
    </source>
</evidence>
<evidence type="ECO:0000256" key="3">
    <source>
        <dbReference type="ARBA" id="ARBA00022730"/>
    </source>
</evidence>
<comment type="similarity">
    <text evidence="1 8">Belongs to the universal ribosomal protein uL11 family.</text>
</comment>
<dbReference type="Gene3D" id="3.30.1550.10">
    <property type="entry name" value="Ribosomal protein L11/L12, N-terminal domain"/>
    <property type="match status" value="1"/>
</dbReference>
<evidence type="ECO:0000256" key="1">
    <source>
        <dbReference type="ARBA" id="ARBA00010537"/>
    </source>
</evidence>
<dbReference type="FunFam" id="1.10.10.250:FF:000003">
    <property type="entry name" value="Mitochondrial ribosomal protein L11"/>
    <property type="match status" value="1"/>
</dbReference>
<feature type="domain" description="Large ribosomal subunit protein uL11 N-terminal" evidence="10">
    <location>
        <begin position="8"/>
        <end position="66"/>
    </location>
</feature>
<dbReference type="InterPro" id="IPR020784">
    <property type="entry name" value="Ribosomal_uL11_N"/>
</dbReference>
<sequence length="156" mass="17445">MSRFKGSVRLYCMAGAARPSPKIGQALGPLGLNMMQFCKEFNDRTAEIRPDVPLRVLLKAYEDRSFKFVTKPPPTTWFLKKASGLESGSGAPGHRSCGRISIKYIYEIAKVKQETDQHLQFHDLEGIVRMICGTCQSMGLDIVEDTLPPKKINIDL</sequence>
<evidence type="ECO:0000256" key="7">
    <source>
        <dbReference type="ARBA" id="ARBA00040104"/>
    </source>
</evidence>
<proteinExistence type="inferred from homology"/>
<dbReference type="InterPro" id="IPR036769">
    <property type="entry name" value="Ribosomal_uL11_C_sf"/>
</dbReference>
<dbReference type="AlphaFoldDB" id="A0AAD1Y147"/>
<evidence type="ECO:0000256" key="2">
    <source>
        <dbReference type="ARBA" id="ARBA00022481"/>
    </source>
</evidence>
<dbReference type="SUPFAM" id="SSF46906">
    <property type="entry name" value="Ribosomal protein L11, C-terminal domain"/>
    <property type="match status" value="1"/>
</dbReference>
<evidence type="ECO:0000256" key="4">
    <source>
        <dbReference type="ARBA" id="ARBA00022884"/>
    </source>
</evidence>
<organism evidence="11 12">
    <name type="scientific">Euplotes crassus</name>
    <dbReference type="NCBI Taxonomy" id="5936"/>
    <lineage>
        <taxon>Eukaryota</taxon>
        <taxon>Sar</taxon>
        <taxon>Alveolata</taxon>
        <taxon>Ciliophora</taxon>
        <taxon>Intramacronucleata</taxon>
        <taxon>Spirotrichea</taxon>
        <taxon>Hypotrichia</taxon>
        <taxon>Euplotida</taxon>
        <taxon>Euplotidae</taxon>
        <taxon>Moneuplotes</taxon>
    </lineage>
</organism>
<dbReference type="InterPro" id="IPR036796">
    <property type="entry name" value="Ribosomal_uL11_N_sf"/>
</dbReference>
<evidence type="ECO:0000259" key="10">
    <source>
        <dbReference type="Pfam" id="PF03946"/>
    </source>
</evidence>
<keyword evidence="6 8" id="KW-0687">Ribonucleoprotein</keyword>
<reference evidence="11" key="1">
    <citation type="submission" date="2023-07" db="EMBL/GenBank/DDBJ databases">
        <authorList>
            <consortium name="AG Swart"/>
            <person name="Singh M."/>
            <person name="Singh A."/>
            <person name="Seah K."/>
            <person name="Emmerich C."/>
        </authorList>
    </citation>
    <scope>NUCLEOTIDE SEQUENCE</scope>
    <source>
        <strain evidence="11">DP1</strain>
    </source>
</reference>
<dbReference type="PANTHER" id="PTHR11661">
    <property type="entry name" value="60S RIBOSOMAL PROTEIN L12"/>
    <property type="match status" value="1"/>
</dbReference>
<dbReference type="HAMAP" id="MF_00736">
    <property type="entry name" value="Ribosomal_uL11"/>
    <property type="match status" value="1"/>
</dbReference>
<evidence type="ECO:0000256" key="5">
    <source>
        <dbReference type="ARBA" id="ARBA00022980"/>
    </source>
</evidence>
<dbReference type="GO" id="GO:0006412">
    <property type="term" value="P:translation"/>
    <property type="evidence" value="ECO:0007669"/>
    <property type="project" value="InterPro"/>
</dbReference>
<protein>
    <recommendedName>
        <fullName evidence="7">Large ribosomal subunit protein uL11m</fullName>
    </recommendedName>
</protein>
<feature type="domain" description="Large ribosomal subunit protein uL11 C-terminal" evidence="9">
    <location>
        <begin position="71"/>
        <end position="142"/>
    </location>
</feature>
<accession>A0AAD1Y147</accession>
<dbReference type="GO" id="GO:0005762">
    <property type="term" value="C:mitochondrial large ribosomal subunit"/>
    <property type="evidence" value="ECO:0007669"/>
    <property type="project" value="TreeGrafter"/>
</dbReference>
<evidence type="ECO:0000259" key="9">
    <source>
        <dbReference type="Pfam" id="PF00298"/>
    </source>
</evidence>
<dbReference type="FunFam" id="3.30.1550.10:FF:000006">
    <property type="entry name" value="50S ribosomal protein L11"/>
    <property type="match status" value="1"/>
</dbReference>
<dbReference type="Pfam" id="PF00298">
    <property type="entry name" value="Ribosomal_L11"/>
    <property type="match status" value="1"/>
</dbReference>
<dbReference type="PANTHER" id="PTHR11661:SF1">
    <property type="entry name" value="LARGE RIBOSOMAL SUBUNIT PROTEIN UL11M"/>
    <property type="match status" value="1"/>
</dbReference>
<dbReference type="NCBIfam" id="TIGR01632">
    <property type="entry name" value="L11_bact"/>
    <property type="match status" value="1"/>
</dbReference>
<keyword evidence="5 8" id="KW-0689">Ribosomal protein</keyword>
<evidence type="ECO:0000313" key="11">
    <source>
        <dbReference type="EMBL" id="CAI2383263.1"/>
    </source>
</evidence>
<dbReference type="CDD" id="cd00349">
    <property type="entry name" value="Ribosomal_L11"/>
    <property type="match status" value="1"/>
</dbReference>
<dbReference type="SMART" id="SM00649">
    <property type="entry name" value="RL11"/>
    <property type="match status" value="1"/>
</dbReference>